<dbReference type="GeneID" id="11493820"/>
<dbReference type="eggNOG" id="ENOG502SG23">
    <property type="taxonomic scope" value="Eukaryota"/>
</dbReference>
<dbReference type="HOGENOM" id="CLU_852818_0_0_1"/>
<sequence>MISHGQESQIQPTEDDDWSVCHIDSNEYFKLCSIFTSDDNDGLNITTFKLSFLAINDEECKLKKEEEEHSSSLQVVLSSIDIEKQCKEQGFNKESIIEILNESLIQIPNITLFQRQEVPTVLQFKINLSSIISLFLKTSKIKSLRSVEEIKLYSTLNKSILKKSQILLDQNTRLIKIINSKDKVIQFLYDSINDLGANKIIKSWAPRGSINYKAMNKFDQNDAMLNTRPNDNKSISIHDIAETLFNTTYNGKSLTLSSQPTVMSSSSSIASSRESSPVKREESSLPSSLLISPSKLSRLEDISPIKNNVSPSKKKRAFGRVRKGKD</sequence>
<feature type="compositionally biased region" description="Low complexity" evidence="1">
    <location>
        <begin position="257"/>
        <end position="275"/>
    </location>
</feature>
<protein>
    <submittedName>
        <fullName evidence="2">Uncharacterized protein</fullName>
    </submittedName>
</protein>
<dbReference type="Proteomes" id="UP000000689">
    <property type="component" value="Chromosome 9"/>
</dbReference>
<dbReference type="AlphaFoldDB" id="G0WG98"/>
<dbReference type="OMA" id="CHIDSNE"/>
<dbReference type="EMBL" id="HE580275">
    <property type="protein sequence ID" value="CCD26809.1"/>
    <property type="molecule type" value="Genomic_DNA"/>
</dbReference>
<reference evidence="2 3" key="1">
    <citation type="journal article" date="2011" name="Proc. Natl. Acad. Sci. U.S.A.">
        <title>Evolutionary erosion of yeast sex chromosomes by mating-type switching accidents.</title>
        <authorList>
            <person name="Gordon J.L."/>
            <person name="Armisen D."/>
            <person name="Proux-Wera E."/>
            <person name="Oheigeartaigh S.S."/>
            <person name="Byrne K.P."/>
            <person name="Wolfe K.H."/>
        </authorList>
    </citation>
    <scope>NUCLEOTIDE SEQUENCE [LARGE SCALE GENOMIC DNA]</scope>
    <source>
        <strain evidence="3">ATCC 10597 / BCRC 20456 / CBS 421 / NBRC 0211 / NRRL Y-12639</strain>
    </source>
</reference>
<dbReference type="OrthoDB" id="4063724at2759"/>
<evidence type="ECO:0000313" key="2">
    <source>
        <dbReference type="EMBL" id="CCD26809.1"/>
    </source>
</evidence>
<dbReference type="KEGG" id="ndi:NDAI_0I02410"/>
<gene>
    <name evidence="2" type="primary">NDAI0I02410</name>
    <name evidence="2" type="ordered locus">NDAI_0I02410</name>
</gene>
<feature type="compositionally biased region" description="Low complexity" evidence="1">
    <location>
        <begin position="284"/>
        <end position="296"/>
    </location>
</feature>
<accession>G0WG98</accession>
<name>G0WG98_NAUDC</name>
<dbReference type="RefSeq" id="XP_003672052.1">
    <property type="nucleotide sequence ID" value="XM_003672004.1"/>
</dbReference>
<organism evidence="2 3">
    <name type="scientific">Naumovozyma dairenensis (strain ATCC 10597 / BCRC 20456 / CBS 421 / NBRC 0211 / NRRL Y-12639)</name>
    <name type="common">Saccharomyces dairenensis</name>
    <dbReference type="NCBI Taxonomy" id="1071378"/>
    <lineage>
        <taxon>Eukaryota</taxon>
        <taxon>Fungi</taxon>
        <taxon>Dikarya</taxon>
        <taxon>Ascomycota</taxon>
        <taxon>Saccharomycotina</taxon>
        <taxon>Saccharomycetes</taxon>
        <taxon>Saccharomycetales</taxon>
        <taxon>Saccharomycetaceae</taxon>
        <taxon>Naumovozyma</taxon>
    </lineage>
</organism>
<proteinExistence type="predicted"/>
<feature type="region of interest" description="Disordered" evidence="1">
    <location>
        <begin position="256"/>
        <end position="326"/>
    </location>
</feature>
<evidence type="ECO:0000256" key="1">
    <source>
        <dbReference type="SAM" id="MobiDB-lite"/>
    </source>
</evidence>
<feature type="compositionally biased region" description="Basic residues" evidence="1">
    <location>
        <begin position="312"/>
        <end position="326"/>
    </location>
</feature>
<keyword evidence="3" id="KW-1185">Reference proteome</keyword>
<evidence type="ECO:0000313" key="3">
    <source>
        <dbReference type="Proteomes" id="UP000000689"/>
    </source>
</evidence>